<keyword evidence="5" id="KW-0067">ATP-binding</keyword>
<keyword evidence="9" id="KW-1185">Reference proteome</keyword>
<evidence type="ECO:0000256" key="5">
    <source>
        <dbReference type="ARBA" id="ARBA00022840"/>
    </source>
</evidence>
<dbReference type="Gene3D" id="3.40.50.300">
    <property type="entry name" value="P-loop containing nucleotide triphosphate hydrolases"/>
    <property type="match status" value="1"/>
</dbReference>
<comment type="caution">
    <text evidence="8">The sequence shown here is derived from an EMBL/GenBank/DDBJ whole genome shotgun (WGS) entry which is preliminary data.</text>
</comment>
<evidence type="ECO:0000256" key="3">
    <source>
        <dbReference type="ARBA" id="ARBA00022490"/>
    </source>
</evidence>
<dbReference type="InterPro" id="IPR003714">
    <property type="entry name" value="PhoH"/>
</dbReference>
<evidence type="ECO:0000256" key="2">
    <source>
        <dbReference type="ARBA" id="ARBA00010393"/>
    </source>
</evidence>
<protein>
    <recommendedName>
        <fullName evidence="6">PhoH-like protein</fullName>
    </recommendedName>
</protein>
<proteinExistence type="inferred from homology"/>
<dbReference type="Proteomes" id="UP001575105">
    <property type="component" value="Unassembled WGS sequence"/>
</dbReference>
<sequence>MELTIQLPHGEERLGVTGAAERNLKIIRESLGVTVSARNGSLRLSGDSDAVGRAAHVIEQLGDAAQRQKPLSRQQLLDAIANVERVETSKLVRRDTGGPKAPLGDQLDVYLRGRSVKPMTEGQRTYLNALLNHDLTFCCGPAGTGKTYVAVAAAVAMLKRGDVRKLVLARPAVEAGEKLGFLPGTMQEKVNPYLRPLLDALHDMMEFDQISRYMAADLIEIVPLAFMRGRTLNDATIILDEAQNTTKSQMLMFLTRLGHGSKMIVTGDTSQIDLEDPRESGLVDAIHRLGKTRGVASVALDSADIVRHHLVQRIVAAYGEQKTDSRPPAT</sequence>
<name>A0ABV4U410_9BACT</name>
<comment type="similarity">
    <text evidence="2">Belongs to the PhoH family.</text>
</comment>
<dbReference type="PANTHER" id="PTHR30473">
    <property type="entry name" value="PROTEIN PHOH"/>
    <property type="match status" value="1"/>
</dbReference>
<evidence type="ECO:0000256" key="6">
    <source>
        <dbReference type="ARBA" id="ARBA00039970"/>
    </source>
</evidence>
<dbReference type="InterPro" id="IPR051451">
    <property type="entry name" value="PhoH2-like"/>
</dbReference>
<accession>A0ABV4U410</accession>
<evidence type="ECO:0000313" key="9">
    <source>
        <dbReference type="Proteomes" id="UP001575105"/>
    </source>
</evidence>
<evidence type="ECO:0000256" key="1">
    <source>
        <dbReference type="ARBA" id="ARBA00004496"/>
    </source>
</evidence>
<comment type="subcellular location">
    <subcellularLocation>
        <location evidence="1">Cytoplasm</location>
    </subcellularLocation>
</comment>
<feature type="domain" description="PhoH-like protein" evidence="7">
    <location>
        <begin position="116"/>
        <end position="318"/>
    </location>
</feature>
<dbReference type="InterPro" id="IPR027417">
    <property type="entry name" value="P-loop_NTPase"/>
</dbReference>
<dbReference type="RefSeq" id="WP_425343961.1">
    <property type="nucleotide sequence ID" value="NZ_JBGUBD010000001.1"/>
</dbReference>
<dbReference type="EMBL" id="JBGUBD010000001">
    <property type="protein sequence ID" value="MFA9477038.1"/>
    <property type="molecule type" value="Genomic_DNA"/>
</dbReference>
<dbReference type="SUPFAM" id="SSF52540">
    <property type="entry name" value="P-loop containing nucleoside triphosphate hydrolases"/>
    <property type="match status" value="1"/>
</dbReference>
<reference evidence="8 9" key="1">
    <citation type="submission" date="2024-08" db="EMBL/GenBank/DDBJ databases">
        <title>Whole-genome sequencing of halo(alkali)philic microorganisms from hypersaline lakes.</title>
        <authorList>
            <person name="Sorokin D.Y."/>
            <person name="Merkel A.Y."/>
            <person name="Messina E."/>
            <person name="Yakimov M."/>
        </authorList>
    </citation>
    <scope>NUCLEOTIDE SEQUENCE [LARGE SCALE GENOMIC DNA]</scope>
    <source>
        <strain evidence="8 9">AB-hyl4</strain>
    </source>
</reference>
<evidence type="ECO:0000256" key="4">
    <source>
        <dbReference type="ARBA" id="ARBA00022741"/>
    </source>
</evidence>
<evidence type="ECO:0000313" key="8">
    <source>
        <dbReference type="EMBL" id="MFA9477038.1"/>
    </source>
</evidence>
<evidence type="ECO:0000259" key="7">
    <source>
        <dbReference type="Pfam" id="PF02562"/>
    </source>
</evidence>
<dbReference type="Pfam" id="PF02562">
    <property type="entry name" value="PhoH"/>
    <property type="match status" value="1"/>
</dbReference>
<keyword evidence="3" id="KW-0963">Cytoplasm</keyword>
<keyword evidence="4" id="KW-0547">Nucleotide-binding</keyword>
<gene>
    <name evidence="8" type="ORF">ACERK3_01900</name>
</gene>
<organism evidence="8 9">
    <name type="scientific">Natronomicrosphaera hydrolytica</name>
    <dbReference type="NCBI Taxonomy" id="3242702"/>
    <lineage>
        <taxon>Bacteria</taxon>
        <taxon>Pseudomonadati</taxon>
        <taxon>Planctomycetota</taxon>
        <taxon>Phycisphaerae</taxon>
        <taxon>Phycisphaerales</taxon>
        <taxon>Phycisphaeraceae</taxon>
        <taxon>Natronomicrosphaera</taxon>
    </lineage>
</organism>
<dbReference type="PANTHER" id="PTHR30473:SF1">
    <property type="entry name" value="PHOH-LIKE PROTEIN"/>
    <property type="match status" value="1"/>
</dbReference>